<dbReference type="PROSITE" id="PS50076">
    <property type="entry name" value="DNAJ_2"/>
    <property type="match status" value="1"/>
</dbReference>
<dbReference type="InterPro" id="IPR009057">
    <property type="entry name" value="Homeodomain-like_sf"/>
</dbReference>
<dbReference type="SMART" id="SM00717">
    <property type="entry name" value="SANT"/>
    <property type="match status" value="2"/>
</dbReference>
<dbReference type="CDD" id="cd06257">
    <property type="entry name" value="DnaJ"/>
    <property type="match status" value="1"/>
</dbReference>
<evidence type="ECO:0000256" key="6">
    <source>
        <dbReference type="SAM" id="MobiDB-lite"/>
    </source>
</evidence>
<evidence type="ECO:0000256" key="8">
    <source>
        <dbReference type="SAM" id="SignalP"/>
    </source>
</evidence>
<dbReference type="SUPFAM" id="SSF46689">
    <property type="entry name" value="Homeodomain-like"/>
    <property type="match status" value="2"/>
</dbReference>
<dbReference type="CDD" id="cd00167">
    <property type="entry name" value="SANT"/>
    <property type="match status" value="2"/>
</dbReference>
<evidence type="ECO:0000256" key="4">
    <source>
        <dbReference type="ARBA" id="ARBA00023136"/>
    </source>
</evidence>
<evidence type="ECO:0000256" key="7">
    <source>
        <dbReference type="SAM" id="Phobius"/>
    </source>
</evidence>
<evidence type="ECO:0000256" key="1">
    <source>
        <dbReference type="ARBA" id="ARBA00022692"/>
    </source>
</evidence>
<feature type="region of interest" description="Disordered" evidence="6">
    <location>
        <begin position="373"/>
        <end position="431"/>
    </location>
</feature>
<dbReference type="Gene3D" id="1.10.10.60">
    <property type="entry name" value="Homeodomain-like"/>
    <property type="match status" value="2"/>
</dbReference>
<evidence type="ECO:0000256" key="5">
    <source>
        <dbReference type="ARBA" id="ARBA00037847"/>
    </source>
</evidence>
<feature type="domain" description="J" evidence="9">
    <location>
        <begin position="34"/>
        <end position="107"/>
    </location>
</feature>
<dbReference type="InterPro" id="IPR052606">
    <property type="entry name" value="DnaJ_domain_protein"/>
</dbReference>
<dbReference type="Proteomes" id="UP000095280">
    <property type="component" value="Unplaced"/>
</dbReference>
<dbReference type="Gene3D" id="1.10.287.110">
    <property type="entry name" value="DnaJ domain"/>
    <property type="match status" value="1"/>
</dbReference>
<dbReference type="AlphaFoldDB" id="A0A1I8IN16"/>
<feature type="compositionally biased region" description="Basic residues" evidence="6">
    <location>
        <begin position="392"/>
        <end position="402"/>
    </location>
</feature>
<feature type="compositionally biased region" description="Polar residues" evidence="6">
    <location>
        <begin position="287"/>
        <end position="296"/>
    </location>
</feature>
<reference evidence="12" key="1">
    <citation type="submission" date="2016-11" db="UniProtKB">
        <authorList>
            <consortium name="WormBaseParasite"/>
        </authorList>
    </citation>
    <scope>IDENTIFICATION</scope>
</reference>
<dbReference type="InterPro" id="IPR036869">
    <property type="entry name" value="J_dom_sf"/>
</dbReference>
<keyword evidence="4 7" id="KW-0472">Membrane</keyword>
<feature type="compositionally biased region" description="Low complexity" evidence="6">
    <location>
        <begin position="260"/>
        <end position="274"/>
    </location>
</feature>
<name>A0A1I8IN16_9PLAT</name>
<feature type="domain" description="Myb-like" evidence="10">
    <location>
        <begin position="296"/>
        <end position="336"/>
    </location>
</feature>
<dbReference type="InterPro" id="IPR018253">
    <property type="entry name" value="DnaJ_domain_CS"/>
</dbReference>
<dbReference type="PANTHER" id="PTHR44653">
    <property type="entry name" value="DNAJ HOMOLOG SUBFAMILY C MEMBER 1"/>
    <property type="match status" value="1"/>
</dbReference>
<feature type="chain" id="PRO_5009321090" evidence="8">
    <location>
        <begin position="28"/>
        <end position="494"/>
    </location>
</feature>
<dbReference type="WBParaSite" id="maker-uti_cns_0013942-snap-gene-0.2-mRNA-1">
    <property type="protein sequence ID" value="maker-uti_cns_0013942-snap-gene-0.2-mRNA-1"/>
    <property type="gene ID" value="maker-uti_cns_0013942-snap-gene-0.2"/>
</dbReference>
<evidence type="ECO:0000259" key="10">
    <source>
        <dbReference type="PROSITE" id="PS50090"/>
    </source>
</evidence>
<accession>A0A1I8IN16</accession>
<dbReference type="SUPFAM" id="SSF46565">
    <property type="entry name" value="Chaperone J-domain"/>
    <property type="match status" value="1"/>
</dbReference>
<proteinExistence type="predicted"/>
<evidence type="ECO:0000256" key="2">
    <source>
        <dbReference type="ARBA" id="ARBA00022729"/>
    </source>
</evidence>
<dbReference type="InterPro" id="IPR001005">
    <property type="entry name" value="SANT/Myb"/>
</dbReference>
<feature type="domain" description="Myb-like" evidence="10">
    <location>
        <begin position="421"/>
        <end position="470"/>
    </location>
</feature>
<evidence type="ECO:0000256" key="3">
    <source>
        <dbReference type="ARBA" id="ARBA00022989"/>
    </source>
</evidence>
<organism evidence="11 12">
    <name type="scientific">Macrostomum lignano</name>
    <dbReference type="NCBI Taxonomy" id="282301"/>
    <lineage>
        <taxon>Eukaryota</taxon>
        <taxon>Metazoa</taxon>
        <taxon>Spiralia</taxon>
        <taxon>Lophotrochozoa</taxon>
        <taxon>Platyhelminthes</taxon>
        <taxon>Rhabditophora</taxon>
        <taxon>Macrostomorpha</taxon>
        <taxon>Macrostomida</taxon>
        <taxon>Macrostomidae</taxon>
        <taxon>Macrostomum</taxon>
    </lineage>
</organism>
<dbReference type="SMART" id="SM00271">
    <property type="entry name" value="DnaJ"/>
    <property type="match status" value="1"/>
</dbReference>
<dbReference type="Pfam" id="PF23082">
    <property type="entry name" value="Myb_DNA-binding_2"/>
    <property type="match status" value="2"/>
</dbReference>
<dbReference type="PROSITE" id="PS00636">
    <property type="entry name" value="DNAJ_1"/>
    <property type="match status" value="1"/>
</dbReference>
<dbReference type="InterPro" id="IPR001623">
    <property type="entry name" value="DnaJ_domain"/>
</dbReference>
<evidence type="ECO:0000313" key="12">
    <source>
        <dbReference type="WBParaSite" id="maker-uti_cns_0013942-snap-gene-0.2-mRNA-1"/>
    </source>
</evidence>
<evidence type="ECO:0000259" key="9">
    <source>
        <dbReference type="PROSITE" id="PS50076"/>
    </source>
</evidence>
<protein>
    <submittedName>
        <fullName evidence="12">J domain-containing protein</fullName>
    </submittedName>
</protein>
<keyword evidence="1 7" id="KW-0812">Transmembrane</keyword>
<evidence type="ECO:0000313" key="11">
    <source>
        <dbReference type="Proteomes" id="UP000095280"/>
    </source>
</evidence>
<keyword evidence="11" id="KW-1185">Reference proteome</keyword>
<feature type="signal peptide" evidence="8">
    <location>
        <begin position="1"/>
        <end position="27"/>
    </location>
</feature>
<feature type="compositionally biased region" description="Basic and acidic residues" evidence="6">
    <location>
        <begin position="235"/>
        <end position="245"/>
    </location>
</feature>
<dbReference type="PROSITE" id="PS50090">
    <property type="entry name" value="MYB_LIKE"/>
    <property type="match status" value="2"/>
</dbReference>
<keyword evidence="3 7" id="KW-1133">Transmembrane helix</keyword>
<comment type="subcellular location">
    <subcellularLocation>
        <location evidence="5">Endomembrane system</location>
        <topology evidence="5">Single-pass membrane protein</topology>
    </subcellularLocation>
</comment>
<dbReference type="PANTHER" id="PTHR44653:SF2">
    <property type="entry name" value="DNAJ HOMOLOG SUBFAMILY C MEMBER 1"/>
    <property type="match status" value="1"/>
</dbReference>
<keyword evidence="2 8" id="KW-0732">Signal</keyword>
<feature type="transmembrane region" description="Helical" evidence="7">
    <location>
        <begin position="132"/>
        <end position="153"/>
    </location>
</feature>
<sequence>AAIGMVWPLPSLLLTLLVLSHSPSVSAFDQRELQLFDLVEEVNGNFYELFEHETQEIRRAFRRVSMQYHPDRVNKHDDETVDYFRKLNAINEVLKDETLRRRYDEILDNGLPDWRTPMFYYRKWRKMSLAEVMLVFCLAFTVGHYLVLWGVYIERKLAFDDLFRRKSKKKQKQLEEELEQEPLVGPGWRDLLPLAIGRGLYACAVGAPGACRWALDSLADWRDAELQRKRAAKAEAEAAAEEARRREQRKQQKRERREQQLAQVQQQLLAEQQQPLPTPPVKAAVSNGDQAESTTPPALVEGPWSEAEQQLLVKAVARFPSGTPGRWEKIAALLHRAVPDVAARAREAEQQMRRQAAASLNAAFEVNTDGAAVCGESDSDSDADSDGGAGRAQRRRRNKRQKQQQQQRGVTVKAEEDDIDEAQQRTRAWSQAEQSKLEAALRQFPKGTKERWDQVAVAVGSRSADECAQRCMCMYKNLQAGPVDHRQSPYDETP</sequence>
<feature type="region of interest" description="Disordered" evidence="6">
    <location>
        <begin position="235"/>
        <end position="302"/>
    </location>
</feature>
<dbReference type="GO" id="GO:0012505">
    <property type="term" value="C:endomembrane system"/>
    <property type="evidence" value="ECO:0007669"/>
    <property type="project" value="UniProtKB-SubCell"/>
</dbReference>
<dbReference type="Pfam" id="PF00226">
    <property type="entry name" value="DnaJ"/>
    <property type="match status" value="1"/>
</dbReference>